<evidence type="ECO:0000313" key="2">
    <source>
        <dbReference type="EMBL" id="KAF9733574.1"/>
    </source>
</evidence>
<dbReference type="AlphaFoldDB" id="A0A9P6GDS2"/>
<comment type="caution">
    <text evidence="2">The sequence shown here is derived from an EMBL/GenBank/DDBJ whole genome shotgun (WGS) entry which is preliminary data.</text>
</comment>
<dbReference type="SUPFAM" id="SSF81383">
    <property type="entry name" value="F-box domain"/>
    <property type="match status" value="1"/>
</dbReference>
<dbReference type="OrthoDB" id="5279008at2759"/>
<dbReference type="Proteomes" id="UP000756921">
    <property type="component" value="Unassembled WGS sequence"/>
</dbReference>
<dbReference type="PROSITE" id="PS50181">
    <property type="entry name" value="FBOX"/>
    <property type="match status" value="1"/>
</dbReference>
<reference evidence="2" key="1">
    <citation type="journal article" date="2020" name="Mol. Plant Microbe Interact.">
        <title>Genome Sequence of the Biocontrol Agent Coniothyrium minitans strain Conio (IMI 134523).</title>
        <authorList>
            <person name="Patel D."/>
            <person name="Shittu T.A."/>
            <person name="Baroncelli R."/>
            <person name="Muthumeenakshi S."/>
            <person name="Osborne T.H."/>
            <person name="Janganan T.K."/>
            <person name="Sreenivasaprasad S."/>
        </authorList>
    </citation>
    <scope>NUCLEOTIDE SEQUENCE</scope>
    <source>
        <strain evidence="2">Conio</strain>
    </source>
</reference>
<dbReference type="Pfam" id="PF00646">
    <property type="entry name" value="F-box"/>
    <property type="match status" value="1"/>
</dbReference>
<dbReference type="CDD" id="cd09917">
    <property type="entry name" value="F-box_SF"/>
    <property type="match status" value="1"/>
</dbReference>
<keyword evidence="3" id="KW-1185">Reference proteome</keyword>
<dbReference type="InterPro" id="IPR036047">
    <property type="entry name" value="F-box-like_dom_sf"/>
</dbReference>
<proteinExistence type="predicted"/>
<feature type="domain" description="F-box" evidence="1">
    <location>
        <begin position="16"/>
        <end position="65"/>
    </location>
</feature>
<organism evidence="2 3">
    <name type="scientific">Paraphaeosphaeria minitans</name>
    <dbReference type="NCBI Taxonomy" id="565426"/>
    <lineage>
        <taxon>Eukaryota</taxon>
        <taxon>Fungi</taxon>
        <taxon>Dikarya</taxon>
        <taxon>Ascomycota</taxon>
        <taxon>Pezizomycotina</taxon>
        <taxon>Dothideomycetes</taxon>
        <taxon>Pleosporomycetidae</taxon>
        <taxon>Pleosporales</taxon>
        <taxon>Massarineae</taxon>
        <taxon>Didymosphaeriaceae</taxon>
        <taxon>Paraphaeosphaeria</taxon>
    </lineage>
</organism>
<dbReference type="InterPro" id="IPR001810">
    <property type="entry name" value="F-box_dom"/>
</dbReference>
<protein>
    <recommendedName>
        <fullName evidence="1">F-box domain-containing protein</fullName>
    </recommendedName>
</protein>
<dbReference type="EMBL" id="WJXW01000008">
    <property type="protein sequence ID" value="KAF9733574.1"/>
    <property type="molecule type" value="Genomic_DNA"/>
</dbReference>
<accession>A0A9P6GDS2</accession>
<evidence type="ECO:0000259" key="1">
    <source>
        <dbReference type="PROSITE" id="PS50181"/>
    </source>
</evidence>
<gene>
    <name evidence="2" type="ORF">PMIN01_07917</name>
</gene>
<evidence type="ECO:0000313" key="3">
    <source>
        <dbReference type="Proteomes" id="UP000756921"/>
    </source>
</evidence>
<name>A0A9P6GDS2_9PLEO</name>
<sequence>MEQAEPPVAALSLPGVDSISKLPTEIIASICERLDRRSLHNFKMTSKNLHAKSYKSFFAHHFRQSAFTFTGDGLKRLVQFSKDPNISPEIKVLRLVLVSFPQQGMEHLSKDWDTSDEAMAAIVDVADGEDDSMGARIRQVRRYRKAIRRERRRAYGHYQDDQNHLRRSGHDVDMLAEALRRLPALEEIHTVDIHGVDNPWGRGNIISNIGDMPFTASMLSWIPLKQDTYESRFEVEREMKKTSAHSVGAVLGAIYRSGIKFNGILEFRGVPHNLRFTKWTHCSRLSLSATPARSFSLSMLAEMKDTLSNLKALRISTFCYVDRRYDDDPVEQRDIEWLLQLLERTTGLISLSLIDNGAQSKRTVDLNFVQSMEDRSITFPRLKAFMLIGAECETPVFTRFLEKHKATLRRIHLDHMTFRAKTPLCTPDAGDTFLFVRWSMHNHWRVDGYHAVSTELNDGYAQLNFRETLRNVTCINEALPVD</sequence>